<comment type="caution">
    <text evidence="1">The sequence shown here is derived from an EMBL/GenBank/DDBJ whole genome shotgun (WGS) entry which is preliminary data.</text>
</comment>
<dbReference type="RefSeq" id="WP_115564216.1">
    <property type="nucleotide sequence ID" value="NZ_QRGR01000004.1"/>
</dbReference>
<sequence length="175" mass="19635">MTLKISLRHVSFALTLLLLLCSGCGIYSFTGTTISPDIRSISIQNFENLTGEGPANLTQVVTNNFTDYYRRNTNLTVLQDEGDLQLEGQIVSFNYSPAAIQREGQNDIAGLNRLTLSVQVRFMNTKEPEKDFDRAFTISQDFPADTDITQLSTVQIEQLSERLVTDVFNKTVADW</sequence>
<proteinExistence type="predicted"/>
<dbReference type="EMBL" id="QRGR01000004">
    <property type="protein sequence ID" value="RDV16356.1"/>
    <property type="molecule type" value="Genomic_DNA"/>
</dbReference>
<evidence type="ECO:0000313" key="1">
    <source>
        <dbReference type="EMBL" id="RDV16356.1"/>
    </source>
</evidence>
<organism evidence="1 2">
    <name type="scientific">Pontibacter diazotrophicus</name>
    <dbReference type="NCBI Taxonomy" id="1400979"/>
    <lineage>
        <taxon>Bacteria</taxon>
        <taxon>Pseudomonadati</taxon>
        <taxon>Bacteroidota</taxon>
        <taxon>Cytophagia</taxon>
        <taxon>Cytophagales</taxon>
        <taxon>Hymenobacteraceae</taxon>
        <taxon>Pontibacter</taxon>
    </lineage>
</organism>
<dbReference type="GO" id="GO:0019867">
    <property type="term" value="C:outer membrane"/>
    <property type="evidence" value="ECO:0007669"/>
    <property type="project" value="InterPro"/>
</dbReference>
<gene>
    <name evidence="1" type="ORF">DXT99_03900</name>
</gene>
<dbReference type="OrthoDB" id="9790776at2"/>
<accession>A0A3D8LG92</accession>
<dbReference type="Pfam" id="PF04390">
    <property type="entry name" value="LptE"/>
    <property type="match status" value="1"/>
</dbReference>
<dbReference type="Proteomes" id="UP000256708">
    <property type="component" value="Unassembled WGS sequence"/>
</dbReference>
<evidence type="ECO:0000313" key="2">
    <source>
        <dbReference type="Proteomes" id="UP000256708"/>
    </source>
</evidence>
<dbReference type="GO" id="GO:0043165">
    <property type="term" value="P:Gram-negative-bacterium-type cell outer membrane assembly"/>
    <property type="evidence" value="ECO:0007669"/>
    <property type="project" value="InterPro"/>
</dbReference>
<protein>
    <recommendedName>
        <fullName evidence="3">LptE family protein</fullName>
    </recommendedName>
</protein>
<name>A0A3D8LG92_9BACT</name>
<dbReference type="InterPro" id="IPR007485">
    <property type="entry name" value="LPS_assembly_LptE"/>
</dbReference>
<evidence type="ECO:0008006" key="3">
    <source>
        <dbReference type="Google" id="ProtNLM"/>
    </source>
</evidence>
<reference evidence="2" key="1">
    <citation type="submission" date="2018-08" db="EMBL/GenBank/DDBJ databases">
        <authorList>
            <person name="Liu Z.-W."/>
            <person name="Du Z.-J."/>
        </authorList>
    </citation>
    <scope>NUCLEOTIDE SEQUENCE [LARGE SCALE GENOMIC DNA]</scope>
    <source>
        <strain evidence="2">H4X</strain>
    </source>
</reference>
<dbReference type="AlphaFoldDB" id="A0A3D8LG92"/>
<keyword evidence="2" id="KW-1185">Reference proteome</keyword>